<gene>
    <name evidence="2" type="ORF">G3I44_09610</name>
</gene>
<dbReference type="InterPro" id="IPR051873">
    <property type="entry name" value="KNR4/SMI1_regulator"/>
</dbReference>
<evidence type="ECO:0000313" key="2">
    <source>
        <dbReference type="EMBL" id="QIB74513.1"/>
    </source>
</evidence>
<evidence type="ECO:0000313" key="3">
    <source>
        <dbReference type="Proteomes" id="UP000465846"/>
    </source>
</evidence>
<name>A0A6C0UIU8_9EURY</name>
<dbReference type="Pfam" id="PF09346">
    <property type="entry name" value="SMI1_KNR4"/>
    <property type="match status" value="1"/>
</dbReference>
<accession>A0A6C0UIU8</accession>
<dbReference type="PANTHER" id="PTHR47432:SF1">
    <property type="entry name" value="CELL WALL ASSEMBLY REGULATOR SMI1"/>
    <property type="match status" value="1"/>
</dbReference>
<dbReference type="SMART" id="SM00860">
    <property type="entry name" value="SMI1_KNR4"/>
    <property type="match status" value="1"/>
</dbReference>
<evidence type="ECO:0000259" key="1">
    <source>
        <dbReference type="SMART" id="SM00860"/>
    </source>
</evidence>
<protein>
    <submittedName>
        <fullName evidence="2">KNR4-like cell wall assembly/cell proliferation coordinating protein</fullName>
    </submittedName>
</protein>
<reference evidence="2 3" key="1">
    <citation type="submission" date="2020-02" db="EMBL/GenBank/DDBJ databases">
        <title>Whole genome sequence of Halogeometricum borinquense strain wsp4.</title>
        <authorList>
            <person name="Verma D.K."/>
            <person name="Gopal K."/>
            <person name="Prasad E.S."/>
        </authorList>
    </citation>
    <scope>NUCLEOTIDE SEQUENCE [LARGE SCALE GENOMIC DNA]</scope>
    <source>
        <strain evidence="3">wsp4</strain>
    </source>
</reference>
<organism evidence="2 3">
    <name type="scientific">Halogeometricum borinquense</name>
    <dbReference type="NCBI Taxonomy" id="60847"/>
    <lineage>
        <taxon>Archaea</taxon>
        <taxon>Methanobacteriati</taxon>
        <taxon>Methanobacteriota</taxon>
        <taxon>Stenosarchaea group</taxon>
        <taxon>Halobacteria</taxon>
        <taxon>Halobacteriales</taxon>
        <taxon>Haloferacaceae</taxon>
        <taxon>Halogeometricum</taxon>
    </lineage>
</organism>
<dbReference type="InterPro" id="IPR037883">
    <property type="entry name" value="Knr4/Smi1-like_sf"/>
</dbReference>
<proteinExistence type="predicted"/>
<dbReference type="InterPro" id="IPR018958">
    <property type="entry name" value="Knr4/Smi1-like_dom"/>
</dbReference>
<feature type="domain" description="Knr4/Smi1-like" evidence="1">
    <location>
        <begin position="26"/>
        <end position="147"/>
    </location>
</feature>
<dbReference type="PANTHER" id="PTHR47432">
    <property type="entry name" value="CELL WALL ASSEMBLY REGULATOR SMI1"/>
    <property type="match status" value="1"/>
</dbReference>
<dbReference type="SUPFAM" id="SSF160631">
    <property type="entry name" value="SMI1/KNR4-like"/>
    <property type="match status" value="1"/>
</dbReference>
<dbReference type="Gene3D" id="3.40.1580.10">
    <property type="entry name" value="SMI1/KNR4-like"/>
    <property type="match status" value="1"/>
</dbReference>
<dbReference type="AlphaFoldDB" id="A0A6C0UIU8"/>
<dbReference type="RefSeq" id="WP_163486439.1">
    <property type="nucleotide sequence ID" value="NZ_CP048739.1"/>
</dbReference>
<dbReference type="EMBL" id="CP048739">
    <property type="protein sequence ID" value="QIB74513.1"/>
    <property type="molecule type" value="Genomic_DNA"/>
</dbReference>
<dbReference type="Proteomes" id="UP000465846">
    <property type="component" value="Chromosome"/>
</dbReference>
<dbReference type="GeneID" id="44079657"/>
<sequence length="172" mass="19544">MNARWGRIREWFETHAPELTNHLRPGATDAEIRQAESTISLDFPPSVRASYRIHDGQTDDSYAVGSWRLFPLAEVVRQWEALRDIEHEFEFGDWDSTTSIPIMGNGGGDLLYVEHAPDESETPVTEWRHENPTHDVKAPSFAAYLDTFLDALDAGEYVYLEGDGVLVHEDDL</sequence>